<dbReference type="CDD" id="cd13578">
    <property type="entry name" value="PBP2_Bug27"/>
    <property type="match status" value="1"/>
</dbReference>
<keyword evidence="2" id="KW-0732">Signal</keyword>
<protein>
    <submittedName>
        <fullName evidence="3">Tripartite tricarboxylate transporter substrate binding protein</fullName>
    </submittedName>
</protein>
<sequence>MHQRRHPMQRPHRAPGALNRRAALGGMAALAFTRPVLAAGFPAKPVSLVVPYSPGGGTDIVGRQLAQKLADRWGQSVLVDNRTGANGVIGSALVSKSSPDGYSLLLVVGSHAVNPALMKKMPYDTLSAFTSITNVATSPMVLVVSAKGPHKALPDLLKASREQELGVGYSEGQTRLTGELMRQAAGLKTVEVAYKGGAPMMVDIIGGHLPMGFTSVLTALPHVQAGNLRVVGVASRERIAVFPDAMTFAEAGVPGIESLSWYGMFGPAGMPPALVDQIVRDLRAVCADPAVVSQLRDQGAQLVLAGPADLDRFVRSEAAKWATVAQRGGIKPE</sequence>
<reference evidence="3 4" key="1">
    <citation type="submission" date="2019-12" db="EMBL/GenBank/DDBJ databases">
        <authorList>
            <person name="Huq M.A."/>
        </authorList>
    </citation>
    <scope>NUCLEOTIDE SEQUENCE [LARGE SCALE GENOMIC DNA]</scope>
    <source>
        <strain evidence="3 4">MAH-25</strain>
    </source>
</reference>
<comment type="caution">
    <text evidence="3">The sequence shown here is derived from an EMBL/GenBank/DDBJ whole genome shotgun (WGS) entry which is preliminary data.</text>
</comment>
<evidence type="ECO:0000313" key="4">
    <source>
        <dbReference type="Proteomes" id="UP000469385"/>
    </source>
</evidence>
<organism evidence="3 4">
    <name type="scientific">Ramlibacter pinisoli</name>
    <dbReference type="NCBI Taxonomy" id="2682844"/>
    <lineage>
        <taxon>Bacteria</taxon>
        <taxon>Pseudomonadati</taxon>
        <taxon>Pseudomonadota</taxon>
        <taxon>Betaproteobacteria</taxon>
        <taxon>Burkholderiales</taxon>
        <taxon>Comamonadaceae</taxon>
        <taxon>Ramlibacter</taxon>
    </lineage>
</organism>
<evidence type="ECO:0000313" key="3">
    <source>
        <dbReference type="EMBL" id="MVQ30903.1"/>
    </source>
</evidence>
<dbReference type="AlphaFoldDB" id="A0A6N8IY33"/>
<dbReference type="InterPro" id="IPR042100">
    <property type="entry name" value="Bug_dom1"/>
</dbReference>
<keyword evidence="4" id="KW-1185">Reference proteome</keyword>
<dbReference type="PIRSF" id="PIRSF017082">
    <property type="entry name" value="YflP"/>
    <property type="match status" value="1"/>
</dbReference>
<evidence type="ECO:0000256" key="2">
    <source>
        <dbReference type="SAM" id="SignalP"/>
    </source>
</evidence>
<dbReference type="Proteomes" id="UP000469385">
    <property type="component" value="Unassembled WGS sequence"/>
</dbReference>
<dbReference type="Gene3D" id="3.40.190.10">
    <property type="entry name" value="Periplasmic binding protein-like II"/>
    <property type="match status" value="1"/>
</dbReference>
<name>A0A6N8IY33_9BURK</name>
<dbReference type="SUPFAM" id="SSF53850">
    <property type="entry name" value="Periplasmic binding protein-like II"/>
    <property type="match status" value="1"/>
</dbReference>
<dbReference type="Pfam" id="PF03401">
    <property type="entry name" value="TctC"/>
    <property type="match status" value="1"/>
</dbReference>
<dbReference type="InterPro" id="IPR005064">
    <property type="entry name" value="BUG"/>
</dbReference>
<dbReference type="PANTHER" id="PTHR42928">
    <property type="entry name" value="TRICARBOXYLATE-BINDING PROTEIN"/>
    <property type="match status" value="1"/>
</dbReference>
<dbReference type="Gene3D" id="3.40.190.150">
    <property type="entry name" value="Bordetella uptake gene, domain 1"/>
    <property type="match status" value="1"/>
</dbReference>
<dbReference type="EMBL" id="WSEL01000009">
    <property type="protein sequence ID" value="MVQ30903.1"/>
    <property type="molecule type" value="Genomic_DNA"/>
</dbReference>
<feature type="signal peptide" evidence="2">
    <location>
        <begin position="1"/>
        <end position="38"/>
    </location>
</feature>
<comment type="similarity">
    <text evidence="1">Belongs to the UPF0065 (bug) family.</text>
</comment>
<dbReference type="PANTHER" id="PTHR42928:SF5">
    <property type="entry name" value="BLR1237 PROTEIN"/>
    <property type="match status" value="1"/>
</dbReference>
<feature type="chain" id="PRO_5027067112" evidence="2">
    <location>
        <begin position="39"/>
        <end position="333"/>
    </location>
</feature>
<evidence type="ECO:0000256" key="1">
    <source>
        <dbReference type="ARBA" id="ARBA00006987"/>
    </source>
</evidence>
<gene>
    <name evidence="3" type="ORF">GON04_15695</name>
</gene>
<accession>A0A6N8IY33</accession>
<proteinExistence type="inferred from homology"/>